<dbReference type="InterPro" id="IPR035892">
    <property type="entry name" value="C2_domain_sf"/>
</dbReference>
<feature type="region of interest" description="Disordered" evidence="1">
    <location>
        <begin position="142"/>
        <end position="211"/>
    </location>
</feature>
<dbReference type="Pfam" id="PF00168">
    <property type="entry name" value="C2"/>
    <property type="match status" value="1"/>
</dbReference>
<organism evidence="3 4">
    <name type="scientific">Caenorhabditis angaria</name>
    <dbReference type="NCBI Taxonomy" id="860376"/>
    <lineage>
        <taxon>Eukaryota</taxon>
        <taxon>Metazoa</taxon>
        <taxon>Ecdysozoa</taxon>
        <taxon>Nematoda</taxon>
        <taxon>Chromadorea</taxon>
        <taxon>Rhabditida</taxon>
        <taxon>Rhabditina</taxon>
        <taxon>Rhabditomorpha</taxon>
        <taxon>Rhabditoidea</taxon>
        <taxon>Rhabditidae</taxon>
        <taxon>Peloderinae</taxon>
        <taxon>Caenorhabditis</taxon>
    </lineage>
</organism>
<feature type="compositionally biased region" description="Acidic residues" evidence="1">
    <location>
        <begin position="28"/>
        <end position="58"/>
    </location>
</feature>
<evidence type="ECO:0000313" key="3">
    <source>
        <dbReference type="EMBL" id="CAI5454621.1"/>
    </source>
</evidence>
<evidence type="ECO:0000256" key="1">
    <source>
        <dbReference type="SAM" id="MobiDB-lite"/>
    </source>
</evidence>
<dbReference type="EMBL" id="CANHGI010000006">
    <property type="protein sequence ID" value="CAI5454621.1"/>
    <property type="molecule type" value="Genomic_DNA"/>
</dbReference>
<accession>A0A9P1J118</accession>
<feature type="region of interest" description="Disordered" evidence="1">
    <location>
        <begin position="374"/>
        <end position="396"/>
    </location>
</feature>
<feature type="compositionally biased region" description="Low complexity" evidence="1">
    <location>
        <begin position="644"/>
        <end position="659"/>
    </location>
</feature>
<feature type="compositionally biased region" description="Basic residues" evidence="1">
    <location>
        <begin position="374"/>
        <end position="385"/>
    </location>
</feature>
<dbReference type="CDD" id="cd00030">
    <property type="entry name" value="C2"/>
    <property type="match status" value="1"/>
</dbReference>
<evidence type="ECO:0000259" key="2">
    <source>
        <dbReference type="PROSITE" id="PS50004"/>
    </source>
</evidence>
<dbReference type="SUPFAM" id="SSF49562">
    <property type="entry name" value="C2 domain (Calcium/lipid-binding domain, CaLB)"/>
    <property type="match status" value="1"/>
</dbReference>
<gene>
    <name evidence="3" type="ORF">CAMP_LOCUS17258</name>
</gene>
<proteinExistence type="predicted"/>
<dbReference type="OrthoDB" id="196547at2759"/>
<feature type="compositionally biased region" description="Polar residues" evidence="1">
    <location>
        <begin position="594"/>
        <end position="603"/>
    </location>
</feature>
<dbReference type="PROSITE" id="PS50004">
    <property type="entry name" value="C2"/>
    <property type="match status" value="1"/>
</dbReference>
<feature type="domain" description="C2" evidence="2">
    <location>
        <begin position="326"/>
        <end position="467"/>
    </location>
</feature>
<feature type="region of interest" description="Disordered" evidence="1">
    <location>
        <begin position="27"/>
        <end position="94"/>
    </location>
</feature>
<feature type="region of interest" description="Disordered" evidence="1">
    <location>
        <begin position="504"/>
        <end position="535"/>
    </location>
</feature>
<feature type="compositionally biased region" description="Polar residues" evidence="1">
    <location>
        <begin position="67"/>
        <end position="83"/>
    </location>
</feature>
<feature type="compositionally biased region" description="Polar residues" evidence="1">
    <location>
        <begin position="660"/>
        <end position="674"/>
    </location>
</feature>
<dbReference type="InterPro" id="IPR000008">
    <property type="entry name" value="C2_dom"/>
</dbReference>
<comment type="caution">
    <text evidence="3">The sequence shown here is derived from an EMBL/GenBank/DDBJ whole genome shotgun (WGS) entry which is preliminary data.</text>
</comment>
<feature type="compositionally biased region" description="Basic and acidic residues" evidence="1">
    <location>
        <begin position="680"/>
        <end position="691"/>
    </location>
</feature>
<feature type="region of interest" description="Disordered" evidence="1">
    <location>
        <begin position="630"/>
        <end position="691"/>
    </location>
</feature>
<name>A0A9P1J118_9PELO</name>
<dbReference type="AlphaFoldDB" id="A0A9P1J118"/>
<reference evidence="3" key="1">
    <citation type="submission" date="2022-11" db="EMBL/GenBank/DDBJ databases">
        <authorList>
            <person name="Kikuchi T."/>
        </authorList>
    </citation>
    <scope>NUCLEOTIDE SEQUENCE</scope>
    <source>
        <strain evidence="3">PS1010</strain>
    </source>
</reference>
<dbReference type="Gene3D" id="2.60.40.150">
    <property type="entry name" value="C2 domain"/>
    <property type="match status" value="1"/>
</dbReference>
<feature type="region of interest" description="Disordered" evidence="1">
    <location>
        <begin position="591"/>
        <end position="618"/>
    </location>
</feature>
<evidence type="ECO:0000313" key="4">
    <source>
        <dbReference type="Proteomes" id="UP001152747"/>
    </source>
</evidence>
<feature type="compositionally biased region" description="Polar residues" evidence="1">
    <location>
        <begin position="509"/>
        <end position="535"/>
    </location>
</feature>
<protein>
    <recommendedName>
        <fullName evidence="2">C2 domain-containing protein</fullName>
    </recommendedName>
</protein>
<keyword evidence="4" id="KW-1185">Reference proteome</keyword>
<dbReference type="SMART" id="SM00239">
    <property type="entry name" value="C2"/>
    <property type="match status" value="1"/>
</dbReference>
<sequence>MYSNNRVKLNLHKCKTVGMNQFNIDKLSDDDFDEEEDEIEEQSSESDLDLDDDEDEFSESGTESFPDTESTGPSEATTESSIQIDRMRAPMLGMNAHSRRMSLDAKIKRDMHRPILGNNKNIFQSYDDISIDDSSQLYSRIERRRESSENHYPTSSSSSSNRFRVPKQPKSKGLTMIEELSPIRSDSLGDVPPPMPPSLRSKSEWNPQLTSTTTSFQPLIPLIPKTNPRVGHHPISHNTQHQKFISSTPRMTLTENNKNYQQHHHRSNKKSHRNLYSRLEKTDSLTGESDYYESPIPWSQPANLHPMNNPAFCRAEHYGLPSALAKNLGINGIVFLTMSLCGRRLTVNIQKGVYFRDSSQSNICSYVRAELRNRSKSHQMPKRSRASSSNGGRYEETYRTRLVPTTNRPTFQETFQFKLSENCGRDYLALTVYSMEADEPQKKKVLGCMAFPISRLLKKARQANADYFYYQPENENVEEVEINNDGYFLLDPKYGEKRNLPQSKVKRQTYYNDPTLSGTSGSSFNSQGKMTATSSRLSVPNDLTMGDYYCSSSDVRVRANPNHNLDYTSASSSTNESSSAAGAAQVKFHRATLPSITTTTSENTSDEAAEERSERAVNVDHHYLYAENGGVYGAGPLRDESPKRPSSSSPGVSVRRAASFTFSPKGTAAKNNQRPAALLRTEEEKEKRKFL</sequence>
<dbReference type="Proteomes" id="UP001152747">
    <property type="component" value="Unassembled WGS sequence"/>
</dbReference>